<accession>A0A212CL41</accession>
<dbReference type="GO" id="GO:0051046">
    <property type="term" value="P:regulation of secretion"/>
    <property type="evidence" value="ECO:0007669"/>
    <property type="project" value="TreeGrafter"/>
</dbReference>
<dbReference type="GO" id="GO:0030141">
    <property type="term" value="C:secretory granule"/>
    <property type="evidence" value="ECO:0007669"/>
    <property type="project" value="InterPro"/>
</dbReference>
<dbReference type="GO" id="GO:0035773">
    <property type="term" value="P:insulin secretion involved in cellular response to glucose stimulus"/>
    <property type="evidence" value="ECO:0007669"/>
    <property type="project" value="TreeGrafter"/>
</dbReference>
<sequence>MVWESGCVVIVMLTPLSENGVRQCYHYWPDEGSNLYHIYEVLPGRSPGRGQGALAAAGGGPVLGRHWAAVPASPQEVCPALRSAGPPDSCATGTLPEMVHLVSEHIWCEDFLVRSFYLKNLQTNETRTVTQFHFLSWYDQGVPSSTRSLLDFRR</sequence>
<dbReference type="InterPro" id="IPR029021">
    <property type="entry name" value="Prot-tyrosine_phosphatase-like"/>
</dbReference>
<protein>
    <recommendedName>
        <fullName evidence="1">Tyrosine-protein phosphatase domain-containing protein</fullName>
    </recommendedName>
</protein>
<dbReference type="PROSITE" id="PS50055">
    <property type="entry name" value="TYR_PHOSPHATASE_PTP"/>
    <property type="match status" value="1"/>
</dbReference>
<evidence type="ECO:0000313" key="3">
    <source>
        <dbReference type="Proteomes" id="UP000242450"/>
    </source>
</evidence>
<dbReference type="Proteomes" id="UP000242450">
    <property type="component" value="Chromosome 18"/>
</dbReference>
<comment type="caution">
    <text evidence="2">The sequence shown here is derived from an EMBL/GenBank/DDBJ whole genome shotgun (WGS) entry which is preliminary data.</text>
</comment>
<dbReference type="InterPro" id="IPR000242">
    <property type="entry name" value="PTP_cat"/>
</dbReference>
<dbReference type="InterPro" id="IPR033522">
    <property type="entry name" value="IA-2/IA-2_beta"/>
</dbReference>
<dbReference type="PANTHER" id="PTHR46106:SF5">
    <property type="entry name" value="RECEPTOR-TYPE TYROSINE-PROTEIN PHOSPHATASE N2"/>
    <property type="match status" value="1"/>
</dbReference>
<evidence type="ECO:0000313" key="2">
    <source>
        <dbReference type="EMBL" id="OWK06739.1"/>
    </source>
</evidence>
<dbReference type="SUPFAM" id="SSF52799">
    <property type="entry name" value="(Phosphotyrosine protein) phosphatases II"/>
    <property type="match status" value="1"/>
</dbReference>
<dbReference type="Pfam" id="PF00102">
    <property type="entry name" value="Y_phosphatase"/>
    <property type="match status" value="2"/>
</dbReference>
<gene>
    <name evidence="2" type="ORF">Celaphus_00012457</name>
</gene>
<keyword evidence="3" id="KW-1185">Reference proteome</keyword>
<dbReference type="GO" id="GO:0045202">
    <property type="term" value="C:synapse"/>
    <property type="evidence" value="ECO:0007669"/>
    <property type="project" value="TreeGrafter"/>
</dbReference>
<dbReference type="Gene3D" id="3.90.190.10">
    <property type="entry name" value="Protein tyrosine phosphatase superfamily"/>
    <property type="match status" value="1"/>
</dbReference>
<name>A0A212CL41_CEREH</name>
<reference evidence="2 3" key="1">
    <citation type="journal article" date="2018" name="Mol. Genet. Genomics">
        <title>The red deer Cervus elaphus genome CerEla1.0: sequencing, annotating, genes, and chromosomes.</title>
        <authorList>
            <person name="Bana N.A."/>
            <person name="Nyiri A."/>
            <person name="Nagy J."/>
            <person name="Frank K."/>
            <person name="Nagy T."/>
            <person name="Steger V."/>
            <person name="Schiller M."/>
            <person name="Lakatos P."/>
            <person name="Sugar L."/>
            <person name="Horn P."/>
            <person name="Barta E."/>
            <person name="Orosz L."/>
        </authorList>
    </citation>
    <scope>NUCLEOTIDE SEQUENCE [LARGE SCALE GENOMIC DNA]</scope>
    <source>
        <strain evidence="2">Hungarian</strain>
    </source>
</reference>
<dbReference type="GO" id="GO:0004725">
    <property type="term" value="F:protein tyrosine phosphatase activity"/>
    <property type="evidence" value="ECO:0007669"/>
    <property type="project" value="InterPro"/>
</dbReference>
<proteinExistence type="predicted"/>
<dbReference type="AlphaFoldDB" id="A0A212CL41"/>
<feature type="domain" description="Tyrosine-protein phosphatase" evidence="1">
    <location>
        <begin position="1"/>
        <end position="154"/>
    </location>
</feature>
<dbReference type="EMBL" id="MKHE01000018">
    <property type="protein sequence ID" value="OWK06739.1"/>
    <property type="molecule type" value="Genomic_DNA"/>
</dbReference>
<evidence type="ECO:0000259" key="1">
    <source>
        <dbReference type="PROSITE" id="PS50055"/>
    </source>
</evidence>
<dbReference type="PANTHER" id="PTHR46106">
    <property type="entry name" value="IA-2 PROTEIN TYROSINE PHOSPHATASE, ISOFORM C"/>
    <property type="match status" value="1"/>
</dbReference>
<dbReference type="OrthoDB" id="9880441at2759"/>
<organism evidence="2 3">
    <name type="scientific">Cervus elaphus hippelaphus</name>
    <name type="common">European red deer</name>
    <dbReference type="NCBI Taxonomy" id="46360"/>
    <lineage>
        <taxon>Eukaryota</taxon>
        <taxon>Metazoa</taxon>
        <taxon>Chordata</taxon>
        <taxon>Craniata</taxon>
        <taxon>Vertebrata</taxon>
        <taxon>Euteleostomi</taxon>
        <taxon>Mammalia</taxon>
        <taxon>Eutheria</taxon>
        <taxon>Laurasiatheria</taxon>
        <taxon>Artiodactyla</taxon>
        <taxon>Ruminantia</taxon>
        <taxon>Pecora</taxon>
        <taxon>Cervidae</taxon>
        <taxon>Cervinae</taxon>
        <taxon>Cervus</taxon>
    </lineage>
</organism>